<dbReference type="GO" id="GO:0005634">
    <property type="term" value="C:nucleus"/>
    <property type="evidence" value="ECO:0007669"/>
    <property type="project" value="UniProtKB-SubCell"/>
</dbReference>
<gene>
    <name evidence="12" type="primary">CDCA9</name>
</gene>
<evidence type="ECO:0000256" key="2">
    <source>
        <dbReference type="ARBA" id="ARBA00004584"/>
    </source>
</evidence>
<evidence type="ECO:0000256" key="10">
    <source>
        <dbReference type="SAM" id="MobiDB-lite"/>
    </source>
</evidence>
<organism evidence="12">
    <name type="scientific">Nothobranchius rachovii</name>
    <name type="common">bluefin notho</name>
    <dbReference type="NCBI Taxonomy" id="451742"/>
    <lineage>
        <taxon>Eukaryota</taxon>
        <taxon>Metazoa</taxon>
        <taxon>Chordata</taxon>
        <taxon>Craniata</taxon>
        <taxon>Vertebrata</taxon>
        <taxon>Euteleostomi</taxon>
        <taxon>Actinopterygii</taxon>
        <taxon>Neopterygii</taxon>
        <taxon>Teleostei</taxon>
        <taxon>Neoteleostei</taxon>
        <taxon>Acanthomorphata</taxon>
        <taxon>Ovalentaria</taxon>
        <taxon>Atherinomorphae</taxon>
        <taxon>Cyprinodontiformes</taxon>
        <taxon>Nothobranchiidae</taxon>
        <taxon>Nothobranchius</taxon>
    </lineage>
</organism>
<feature type="domain" description="Borealin N-terminal" evidence="11">
    <location>
        <begin position="27"/>
        <end position="79"/>
    </location>
</feature>
<evidence type="ECO:0000256" key="8">
    <source>
        <dbReference type="ARBA" id="ARBA00023306"/>
    </source>
</evidence>
<accession>A0A1A8S1N4</accession>
<dbReference type="GO" id="GO:0051233">
    <property type="term" value="C:spindle midzone"/>
    <property type="evidence" value="ECO:0007669"/>
    <property type="project" value="TreeGrafter"/>
</dbReference>
<dbReference type="InterPro" id="IPR018867">
    <property type="entry name" value="Cell_div_borealin"/>
</dbReference>
<protein>
    <submittedName>
        <fullName evidence="12">Cell division cycle associated 9</fullName>
    </submittedName>
</protein>
<evidence type="ECO:0000256" key="9">
    <source>
        <dbReference type="ARBA" id="ARBA00023328"/>
    </source>
</evidence>
<evidence type="ECO:0000256" key="6">
    <source>
        <dbReference type="ARBA" id="ARBA00022776"/>
    </source>
</evidence>
<keyword evidence="5 12" id="KW-0132">Cell division</keyword>
<keyword evidence="6" id="KW-0498">Mitosis</keyword>
<dbReference type="GO" id="GO:0051301">
    <property type="term" value="P:cell division"/>
    <property type="evidence" value="ECO:0007669"/>
    <property type="project" value="UniProtKB-KW"/>
</dbReference>
<proteinExistence type="inferred from homology"/>
<dbReference type="GO" id="GO:0032133">
    <property type="term" value="C:chromosome passenger complex"/>
    <property type="evidence" value="ECO:0007669"/>
    <property type="project" value="TreeGrafter"/>
</dbReference>
<evidence type="ECO:0000256" key="5">
    <source>
        <dbReference type="ARBA" id="ARBA00022618"/>
    </source>
</evidence>
<comment type="subcellular location">
    <subcellularLocation>
        <location evidence="2">Chromosome</location>
        <location evidence="2">Centromere</location>
    </subcellularLocation>
    <subcellularLocation>
        <location evidence="1">Nucleus</location>
    </subcellularLocation>
</comment>
<name>A0A1A8S1N4_9TELE</name>
<dbReference type="GO" id="GO:0000070">
    <property type="term" value="P:mitotic sister chromatid segregation"/>
    <property type="evidence" value="ECO:0007669"/>
    <property type="project" value="TreeGrafter"/>
</dbReference>
<reference evidence="12" key="2">
    <citation type="submission" date="2016-06" db="EMBL/GenBank/DDBJ databases">
        <title>The genome of a short-lived fish provides insights into sex chromosome evolution and the genetic control of aging.</title>
        <authorList>
            <person name="Reichwald K."/>
            <person name="Felder M."/>
            <person name="Petzold A."/>
            <person name="Koch P."/>
            <person name="Groth M."/>
            <person name="Platzer M."/>
        </authorList>
    </citation>
    <scope>NUCLEOTIDE SEQUENCE</scope>
    <source>
        <tissue evidence="12">Brain</tissue>
    </source>
</reference>
<dbReference type="PANTHER" id="PTHR16040:SF10">
    <property type="entry name" value="BOREALIN-2"/>
    <property type="match status" value="1"/>
</dbReference>
<evidence type="ECO:0000256" key="4">
    <source>
        <dbReference type="ARBA" id="ARBA00022454"/>
    </source>
</evidence>
<dbReference type="PANTHER" id="PTHR16040">
    <property type="entry name" value="AUSTRALIN, ISOFORM A-RELATED"/>
    <property type="match status" value="1"/>
</dbReference>
<evidence type="ECO:0000259" key="11">
    <source>
        <dbReference type="Pfam" id="PF10444"/>
    </source>
</evidence>
<keyword evidence="4" id="KW-0158">Chromosome</keyword>
<dbReference type="InterPro" id="IPR018851">
    <property type="entry name" value="Borealin_N"/>
</dbReference>
<dbReference type="Pfam" id="PF10444">
    <property type="entry name" value="Nbl1_Borealin_N"/>
    <property type="match status" value="1"/>
</dbReference>
<evidence type="ECO:0000256" key="3">
    <source>
        <dbReference type="ARBA" id="ARBA00009914"/>
    </source>
</evidence>
<comment type="similarity">
    <text evidence="3">Belongs to the borealin family.</text>
</comment>
<evidence type="ECO:0000313" key="12">
    <source>
        <dbReference type="EMBL" id="SBS12161.1"/>
    </source>
</evidence>
<keyword evidence="8" id="KW-0131">Cell cycle</keyword>
<dbReference type="AlphaFoldDB" id="A0A1A8S1N4"/>
<evidence type="ECO:0000256" key="7">
    <source>
        <dbReference type="ARBA" id="ARBA00023242"/>
    </source>
</evidence>
<keyword evidence="9" id="KW-0137">Centromere</keyword>
<dbReference type="EMBL" id="HAEH01021330">
    <property type="protein sequence ID" value="SBS12161.1"/>
    <property type="molecule type" value="Transcribed_RNA"/>
</dbReference>
<dbReference type="Gene3D" id="6.10.250.1900">
    <property type="match status" value="1"/>
</dbReference>
<reference evidence="12" key="1">
    <citation type="submission" date="2016-05" db="EMBL/GenBank/DDBJ databases">
        <authorList>
            <person name="Lavstsen T."/>
            <person name="Jespersen J.S."/>
        </authorList>
    </citation>
    <scope>NUCLEOTIDE SEQUENCE</scope>
    <source>
        <tissue evidence="12">Brain</tissue>
    </source>
</reference>
<evidence type="ECO:0000256" key="1">
    <source>
        <dbReference type="ARBA" id="ARBA00004123"/>
    </source>
</evidence>
<feature type="region of interest" description="Disordered" evidence="10">
    <location>
        <begin position="1"/>
        <end position="21"/>
    </location>
</feature>
<dbReference type="GO" id="GO:0000775">
    <property type="term" value="C:chromosome, centromeric region"/>
    <property type="evidence" value="ECO:0007669"/>
    <property type="project" value="UniProtKB-SubCell"/>
</dbReference>
<keyword evidence="7" id="KW-0539">Nucleus</keyword>
<sequence length="118" mass="13938">MSARREKTATNQQDKEQQIQERRRRRMALFIQQFEKDAQERVRYLEAKLESMLATVDKIFKVELMKMPPSLQNTLMGDIICEEDASASEVSIAIRNEARELDQPFRLITSKRCEFKLN</sequence>